<dbReference type="OrthoDB" id="378710at2"/>
<proteinExistence type="predicted"/>
<evidence type="ECO:0000256" key="1">
    <source>
        <dbReference type="ARBA" id="ARBA00022612"/>
    </source>
</evidence>
<dbReference type="EMBL" id="OBEI01000003">
    <property type="protein sequence ID" value="SNZ07689.1"/>
    <property type="molecule type" value="Genomic_DNA"/>
</dbReference>
<dbReference type="InterPro" id="IPR027417">
    <property type="entry name" value="P-loop_NTPase"/>
</dbReference>
<evidence type="ECO:0000313" key="3">
    <source>
        <dbReference type="EMBL" id="SNZ07689.1"/>
    </source>
</evidence>
<keyword evidence="4" id="KW-1185">Reference proteome</keyword>
<evidence type="ECO:0000259" key="2">
    <source>
        <dbReference type="Pfam" id="PF17289"/>
    </source>
</evidence>
<dbReference type="Gene3D" id="3.30.420.240">
    <property type="match status" value="1"/>
</dbReference>
<evidence type="ECO:0000313" key="4">
    <source>
        <dbReference type="Proteomes" id="UP000219036"/>
    </source>
</evidence>
<gene>
    <name evidence="3" type="ORF">SAMN06265182_0968</name>
</gene>
<keyword evidence="1" id="KW-1188">Viral release from host cell</keyword>
<accession>A0A285NE11</accession>
<dbReference type="AlphaFoldDB" id="A0A285NE11"/>
<dbReference type="Pfam" id="PF17289">
    <property type="entry name" value="Terminase_6C"/>
    <property type="match status" value="1"/>
</dbReference>
<protein>
    <submittedName>
        <fullName evidence="3">Phage uncharacterized protein (Putative large terminase), C-terminal domain-containing protein</fullName>
    </submittedName>
</protein>
<organism evidence="3 4">
    <name type="scientific">Persephonella hydrogeniphila</name>
    <dbReference type="NCBI Taxonomy" id="198703"/>
    <lineage>
        <taxon>Bacteria</taxon>
        <taxon>Pseudomonadati</taxon>
        <taxon>Aquificota</taxon>
        <taxon>Aquificia</taxon>
        <taxon>Aquificales</taxon>
        <taxon>Hydrogenothermaceae</taxon>
        <taxon>Persephonella</taxon>
    </lineage>
</organism>
<dbReference type="NCBIfam" id="TIGR01630">
    <property type="entry name" value="psiM2_ORF9"/>
    <property type="match status" value="1"/>
</dbReference>
<dbReference type="Proteomes" id="UP000219036">
    <property type="component" value="Unassembled WGS sequence"/>
</dbReference>
<dbReference type="Gene3D" id="3.40.50.300">
    <property type="entry name" value="P-loop containing nucleotide triphosphate hydrolases"/>
    <property type="match status" value="1"/>
</dbReference>
<name>A0A285NE11_9AQUI</name>
<dbReference type="InterPro" id="IPR035421">
    <property type="entry name" value="Terminase_6C"/>
</dbReference>
<sequence length="514" mass="60917">MSLKKKALKKALEKVDVSVDTEKSERVKKAKSDFWFFAKTYMPHYFKSEPAEYHKIIFDIVNKRELTQEHIRALRPWMHYKYWVKLKPKKDFEGILDIEPRGFSKSTRFIRAYPIWKILRGDTSYAVIFGANQKLANKELRKIKREFEANKKLRKDFGDLIGEIWQSEHIELKNGAAISAFGIESAARGITNYEKRPDLVIVDDLQKKKRINNKEYRDWLYDEFFSTIYPLGEEALLILTQTIMHGDDLPSRIYKRIVGDWDNEDEVLDSWVFLRFSAYNENKQSIWESRWSKEKLEKRRKAVGSTAWANEYMNEPVDENSKFFREEWIKFYDFNELPTISDLEISMGVDPAVTGTGDYYAYVIVGKHRPTARIFVLEAYGKHVTYKNFRKAIVDAYRRWKPKRIIFEGIQAQENYAKETIEWAAMEENVYLPVQIEKPRLSKEERILTLQPLFENGQIYLQKDQKELIDEIKEYPSVGYDDVIDALQKAVMGLQTKRETESYVARQKRRKTIV</sequence>
<dbReference type="RefSeq" id="WP_097000147.1">
    <property type="nucleotide sequence ID" value="NZ_OBEI01000003.1"/>
</dbReference>
<reference evidence="4" key="1">
    <citation type="submission" date="2017-09" db="EMBL/GenBank/DDBJ databases">
        <authorList>
            <person name="Varghese N."/>
            <person name="Submissions S."/>
        </authorList>
    </citation>
    <scope>NUCLEOTIDE SEQUENCE [LARGE SCALE GENOMIC DNA]</scope>
    <source>
        <strain evidence="4">DSM 15103</strain>
    </source>
</reference>
<dbReference type="InterPro" id="IPR006517">
    <property type="entry name" value="Phage_terminase_lsu-like_C"/>
</dbReference>
<feature type="domain" description="Terminase large subunit gp17-like C-terminal" evidence="2">
    <location>
        <begin position="347"/>
        <end position="492"/>
    </location>
</feature>